<proteinExistence type="inferred from homology"/>
<dbReference type="Proteomes" id="UP000662569">
    <property type="component" value="Unassembled WGS sequence"/>
</dbReference>
<keyword evidence="5" id="KW-0288">FMN</keyword>
<evidence type="ECO:0000256" key="9">
    <source>
        <dbReference type="ARBA" id="ARBA00023004"/>
    </source>
</evidence>
<dbReference type="InterPro" id="IPR044943">
    <property type="entry name" value="NOS_dom_1"/>
</dbReference>
<organism evidence="11 12">
    <name type="scientific">Collybia sordida</name>
    <dbReference type="NCBI Taxonomy" id="123925"/>
    <lineage>
        <taxon>Eukaryota</taxon>
        <taxon>Fungi</taxon>
        <taxon>Dikarya</taxon>
        <taxon>Basidiomycota</taxon>
        <taxon>Agaricomycotina</taxon>
        <taxon>Agaricomycetes</taxon>
        <taxon>Agaricomycetidae</taxon>
        <taxon>Agaricales</taxon>
        <taxon>Tricholomatineae</taxon>
        <taxon>Clitocybaceae</taxon>
        <taxon>Collybia</taxon>
    </lineage>
</organism>
<comment type="similarity">
    <text evidence="2">Belongs to the NOS family.</text>
</comment>
<keyword evidence="12" id="KW-1185">Reference proteome</keyword>
<keyword evidence="9" id="KW-0408">Iron</keyword>
<evidence type="ECO:0000256" key="4">
    <source>
        <dbReference type="ARBA" id="ARBA00022617"/>
    </source>
</evidence>
<dbReference type="Gene3D" id="3.90.440.10">
    <property type="entry name" value="Nitric Oxide Synthase,Heme Domain,Chain A domain 2"/>
    <property type="match status" value="1"/>
</dbReference>
<dbReference type="InterPro" id="IPR050607">
    <property type="entry name" value="NOS"/>
</dbReference>
<dbReference type="EMBL" id="BIMQ01000018">
    <property type="protein sequence ID" value="GHP15258.1"/>
    <property type="molecule type" value="Genomic_DNA"/>
</dbReference>
<accession>A0A8H3U2B0</accession>
<dbReference type="AlphaFoldDB" id="A0A8H3U2B0"/>
<dbReference type="Gene3D" id="3.90.340.10">
    <property type="entry name" value="Nitric Oxide Synthase, Chain A, domain 1"/>
    <property type="match status" value="1"/>
</dbReference>
<evidence type="ECO:0000256" key="5">
    <source>
        <dbReference type="ARBA" id="ARBA00022643"/>
    </source>
</evidence>
<name>A0A8H3U2B0_9AGAR</name>
<evidence type="ECO:0000259" key="10">
    <source>
        <dbReference type="Pfam" id="PF02898"/>
    </source>
</evidence>
<evidence type="ECO:0000256" key="8">
    <source>
        <dbReference type="ARBA" id="ARBA00023002"/>
    </source>
</evidence>
<comment type="caution">
    <text evidence="11">The sequence shown here is derived from an EMBL/GenBank/DDBJ whole genome shotgun (WGS) entry which is preliminary data.</text>
</comment>
<comment type="cofactor">
    <cofactor evidence="1">
        <name>FMN</name>
        <dbReference type="ChEBI" id="CHEBI:58210"/>
    </cofactor>
</comment>
<dbReference type="GO" id="GO:0004517">
    <property type="term" value="F:nitric-oxide synthase activity"/>
    <property type="evidence" value="ECO:0007669"/>
    <property type="project" value="UniProtKB-EC"/>
</dbReference>
<evidence type="ECO:0000256" key="2">
    <source>
        <dbReference type="ARBA" id="ARBA00006267"/>
    </source>
</evidence>
<sequence length="804" mass="91227">MAHQCPVFASDYKLIKERHGTLASTGCTGEFCQSGRVIHSDEPRIGENRAIEVVQREAEEFLKELHREKFFTSEDAFQHRLKHALSEIQRTSVEGVIRETQTTGLVGGNWTQTPRELEFGLQRAWRNARKCIMRSHCDDLRLCDLRGVKTSAKMAVELVRWISHAYNGGNIVPTVFVFPPRTPNNRGPMIWNDQILAFAGYENADGSVTGDPKNVQLTKDIIALGWMPPVPAARTRWDVLPVVVMAEGDLPVIIELPANLRRLVKIRHPKYETAFWRLDLKWVAFPALSRLGFDIGGVQYTATPFIGWFMDAEIGVRDLADSFRYNVLPDIVKVMHLDEEALIDVDSFEDLPEYQQLAMLSRAQMELNFAVYHSFLRDRITMSDSLTASAKWTRYDDEFEKKNGFRLPADPYWVAPPQGSIIPIWHRGGVPNYQPKPMIARHVQDPAKAWQREKSSWASTLLKQAPVRSRKPLAFSESVTVVNTPKETQKDPIQIVSESTESQHPSSVLGVHDQAIINLPSSLSRTEQASTIPIPKPEFKLPHKHLMKDSLPAGLRAVWSKIYIPTLHAYAGTLCDTNPFVIDDPVRLISTVFQHVYPKLFEVYKAEITQGRPIYELAMSSLQAWRSGFSDAAASAVRTYFSNKDQYPTQESIATYIANVANVSRPTFFWREYSEQHKSGKYENPLVLETFANAHLKTTTKIKQNWFPWKTPYTAMALTVTSLERAFFVWNAGHFDTALSQEAAFSNESYGSQATSYMKAVLRLPESKWRLVHRGALRTMGLVELEGDDEKVDPRAMPEASDTE</sequence>
<dbReference type="Pfam" id="PF02898">
    <property type="entry name" value="NO_synthase"/>
    <property type="match status" value="1"/>
</dbReference>
<keyword evidence="7" id="KW-0112">Calmodulin-binding</keyword>
<dbReference type="GO" id="GO:0005516">
    <property type="term" value="F:calmodulin binding"/>
    <property type="evidence" value="ECO:0007669"/>
    <property type="project" value="UniProtKB-KW"/>
</dbReference>
<dbReference type="PANTHER" id="PTHR43410">
    <property type="entry name" value="NITRIC OXIDE SYNTHASE OXYGENASE"/>
    <property type="match status" value="1"/>
</dbReference>
<protein>
    <recommendedName>
        <fullName evidence="3">nitric-oxide synthase (NADPH)</fullName>
        <ecNumber evidence="3">1.14.13.39</ecNumber>
    </recommendedName>
</protein>
<keyword evidence="4" id="KW-0349">Heme</keyword>
<reference evidence="11 12" key="1">
    <citation type="journal article" date="2019" name="Sci. Rep.">
        <title>Genome sequence analysis of the fairy ring-forming fungus Lepista sordida and gene candidates for interaction with plants.</title>
        <authorList>
            <person name="Takano T."/>
            <person name="Yamamoto N."/>
            <person name="Suzuki T."/>
            <person name="Dohra H."/>
            <person name="Choi J.H."/>
            <person name="Terashima Y."/>
            <person name="Yokoyama K."/>
            <person name="Kawagishi H."/>
            <person name="Yano K."/>
        </authorList>
    </citation>
    <scope>NUCLEOTIDE SEQUENCE [LARGE SCALE GENOMIC DNA]</scope>
    <source>
        <strain evidence="11 12">NBRC 112841</strain>
    </source>
</reference>
<evidence type="ECO:0000256" key="3">
    <source>
        <dbReference type="ARBA" id="ARBA00012989"/>
    </source>
</evidence>
<evidence type="ECO:0000313" key="11">
    <source>
        <dbReference type="EMBL" id="GHP15258.1"/>
    </source>
</evidence>
<keyword evidence="5" id="KW-0285">Flavoprotein</keyword>
<dbReference type="GO" id="GO:0046872">
    <property type="term" value="F:metal ion binding"/>
    <property type="evidence" value="ECO:0007669"/>
    <property type="project" value="UniProtKB-KW"/>
</dbReference>
<dbReference type="EC" id="1.14.13.39" evidence="3"/>
<evidence type="ECO:0000256" key="1">
    <source>
        <dbReference type="ARBA" id="ARBA00001917"/>
    </source>
</evidence>
<feature type="domain" description="Nitric oxide synthase (NOS)" evidence="10">
    <location>
        <begin position="54"/>
        <end position="440"/>
    </location>
</feature>
<evidence type="ECO:0000313" key="12">
    <source>
        <dbReference type="Proteomes" id="UP000662569"/>
    </source>
</evidence>
<dbReference type="InterPro" id="IPR004030">
    <property type="entry name" value="NOS_N"/>
</dbReference>
<evidence type="ECO:0000256" key="7">
    <source>
        <dbReference type="ARBA" id="ARBA00022860"/>
    </source>
</evidence>
<dbReference type="InterPro" id="IPR044940">
    <property type="entry name" value="NOS_dom_2"/>
</dbReference>
<dbReference type="PANTHER" id="PTHR43410:SF1">
    <property type="entry name" value="NITRIC OXIDE SYNTHASE"/>
    <property type="match status" value="1"/>
</dbReference>
<evidence type="ECO:0000256" key="6">
    <source>
        <dbReference type="ARBA" id="ARBA00022723"/>
    </source>
</evidence>
<dbReference type="Gene3D" id="3.90.1230.10">
    <property type="entry name" value="Nitric Oxide Synthase, Chain A, domain 3"/>
    <property type="match status" value="1"/>
</dbReference>
<dbReference type="InterPro" id="IPR044944">
    <property type="entry name" value="NOS_dom_3"/>
</dbReference>
<dbReference type="SUPFAM" id="SSF56512">
    <property type="entry name" value="Nitric oxide (NO) synthase oxygenase domain"/>
    <property type="match status" value="1"/>
</dbReference>
<dbReference type="GO" id="GO:0006809">
    <property type="term" value="P:nitric oxide biosynthetic process"/>
    <property type="evidence" value="ECO:0007669"/>
    <property type="project" value="InterPro"/>
</dbReference>
<keyword evidence="8" id="KW-0560">Oxidoreductase</keyword>
<dbReference type="InterPro" id="IPR036119">
    <property type="entry name" value="NOS_N_sf"/>
</dbReference>
<gene>
    <name evidence="11" type="primary">nos3</name>
    <name evidence="11" type="ORF">LSOR_030</name>
</gene>
<keyword evidence="6" id="KW-0479">Metal-binding</keyword>